<accession>A0A9W6HVB1</accession>
<dbReference type="AlphaFoldDB" id="A0A9W6HVB1"/>
<organism evidence="2 3">
    <name type="scientific">Streptosporangium carneum</name>
    <dbReference type="NCBI Taxonomy" id="47481"/>
    <lineage>
        <taxon>Bacteria</taxon>
        <taxon>Bacillati</taxon>
        <taxon>Actinomycetota</taxon>
        <taxon>Actinomycetes</taxon>
        <taxon>Streptosporangiales</taxon>
        <taxon>Streptosporangiaceae</taxon>
        <taxon>Streptosporangium</taxon>
    </lineage>
</organism>
<keyword evidence="3" id="KW-1185">Reference proteome</keyword>
<reference evidence="2" key="2">
    <citation type="submission" date="2023-01" db="EMBL/GenBank/DDBJ databases">
        <authorList>
            <person name="Sun Q."/>
            <person name="Evtushenko L."/>
        </authorList>
    </citation>
    <scope>NUCLEOTIDE SEQUENCE</scope>
    <source>
        <strain evidence="2">VKM Ac-2007</strain>
    </source>
</reference>
<dbReference type="EMBL" id="BSEV01000001">
    <property type="protein sequence ID" value="GLK06682.1"/>
    <property type="molecule type" value="Genomic_DNA"/>
</dbReference>
<keyword evidence="1" id="KW-0732">Signal</keyword>
<feature type="chain" id="PRO_5040997564" evidence="1">
    <location>
        <begin position="21"/>
        <end position="84"/>
    </location>
</feature>
<gene>
    <name evidence="2" type="ORF">GCM10017600_00870</name>
</gene>
<comment type="caution">
    <text evidence="2">The sequence shown here is derived from an EMBL/GenBank/DDBJ whole genome shotgun (WGS) entry which is preliminary data.</text>
</comment>
<name>A0A9W6HVB1_9ACTN</name>
<evidence type="ECO:0000313" key="2">
    <source>
        <dbReference type="EMBL" id="GLK06682.1"/>
    </source>
</evidence>
<evidence type="ECO:0000256" key="1">
    <source>
        <dbReference type="SAM" id="SignalP"/>
    </source>
</evidence>
<feature type="signal peptide" evidence="1">
    <location>
        <begin position="1"/>
        <end position="20"/>
    </location>
</feature>
<proteinExistence type="predicted"/>
<protein>
    <submittedName>
        <fullName evidence="2">Uncharacterized protein</fullName>
    </submittedName>
</protein>
<evidence type="ECO:0000313" key="3">
    <source>
        <dbReference type="Proteomes" id="UP001143474"/>
    </source>
</evidence>
<sequence>MFGLTSAVIAPLFGPGAAQAAQAERMHGAAPGQQPVSDTFTPWKGSAALPPRNVNAARTSCPTADASVELFDSPGRLQAGDPPG</sequence>
<reference evidence="2" key="1">
    <citation type="journal article" date="2014" name="Int. J. Syst. Evol. Microbiol.">
        <title>Complete genome sequence of Corynebacterium casei LMG S-19264T (=DSM 44701T), isolated from a smear-ripened cheese.</title>
        <authorList>
            <consortium name="US DOE Joint Genome Institute (JGI-PGF)"/>
            <person name="Walter F."/>
            <person name="Albersmeier A."/>
            <person name="Kalinowski J."/>
            <person name="Ruckert C."/>
        </authorList>
    </citation>
    <scope>NUCLEOTIDE SEQUENCE</scope>
    <source>
        <strain evidence="2">VKM Ac-2007</strain>
    </source>
</reference>
<dbReference type="Proteomes" id="UP001143474">
    <property type="component" value="Unassembled WGS sequence"/>
</dbReference>